<keyword evidence="2" id="KW-0732">Signal</keyword>
<dbReference type="InterPro" id="IPR019076">
    <property type="entry name" value="Spore_lipoprot_YhcN/YlaJ-like"/>
</dbReference>
<feature type="region of interest" description="Disordered" evidence="1">
    <location>
        <begin position="154"/>
        <end position="193"/>
    </location>
</feature>
<dbReference type="RefSeq" id="WP_114352827.1">
    <property type="nucleotide sequence ID" value="NZ_QPJJ01000006.1"/>
</dbReference>
<dbReference type="NCBIfam" id="TIGR02898">
    <property type="entry name" value="spore_YhcN_YlaJ"/>
    <property type="match status" value="1"/>
</dbReference>
<sequence>MTKWFVLLASALLIVGCNQNQAEPEDISKNTRQINVENSDPNEEISFSNQEKAKYLAKFASQVPGVNDATAIVVGKRVLIGIDVDKDLDRARVGTIKYAVTEAVEHDLHGSEAMVFADGDIFTRLQNITKSIQTGEPREGIREELAEIVGRYIPETPIKEKENNENQNKNQLNKDEKEKLDEIEEEQSNEVLD</sequence>
<evidence type="ECO:0000313" key="4">
    <source>
        <dbReference type="Proteomes" id="UP000252585"/>
    </source>
</evidence>
<keyword evidence="4" id="KW-1185">Reference proteome</keyword>
<feature type="compositionally biased region" description="Acidic residues" evidence="1">
    <location>
        <begin position="181"/>
        <end position="193"/>
    </location>
</feature>
<proteinExistence type="predicted"/>
<accession>A0A368XUX2</accession>
<keyword evidence="3" id="KW-0449">Lipoprotein</keyword>
<dbReference type="InterPro" id="IPR014247">
    <property type="entry name" value="Spore_lipoprot_YhcN/YlaJ"/>
</dbReference>
<evidence type="ECO:0000313" key="3">
    <source>
        <dbReference type="EMBL" id="RCW70838.1"/>
    </source>
</evidence>
<dbReference type="Proteomes" id="UP000252585">
    <property type="component" value="Unassembled WGS sequence"/>
</dbReference>
<reference evidence="3 4" key="1">
    <citation type="submission" date="2018-07" db="EMBL/GenBank/DDBJ databases">
        <title>Genomic Encyclopedia of Type Strains, Phase IV (KMG-IV): sequencing the most valuable type-strain genomes for metagenomic binning, comparative biology and taxonomic classification.</title>
        <authorList>
            <person name="Goeker M."/>
        </authorList>
    </citation>
    <scope>NUCLEOTIDE SEQUENCE [LARGE SCALE GENOMIC DNA]</scope>
    <source>
        <strain evidence="3 4">DSM 27696</strain>
    </source>
</reference>
<dbReference type="AlphaFoldDB" id="A0A368XUX2"/>
<feature type="chain" id="PRO_5017059084" evidence="2">
    <location>
        <begin position="23"/>
        <end position="193"/>
    </location>
</feature>
<protein>
    <submittedName>
        <fullName evidence="3">YhcN/YlaJ family sporulation lipoprotein</fullName>
    </submittedName>
</protein>
<comment type="caution">
    <text evidence="3">The sequence shown here is derived from an EMBL/GenBank/DDBJ whole genome shotgun (WGS) entry which is preliminary data.</text>
</comment>
<gene>
    <name evidence="3" type="ORF">DFR57_106239</name>
</gene>
<dbReference type="Pfam" id="PF09580">
    <property type="entry name" value="Spore_YhcN_YlaJ"/>
    <property type="match status" value="1"/>
</dbReference>
<feature type="signal peptide" evidence="2">
    <location>
        <begin position="1"/>
        <end position="22"/>
    </location>
</feature>
<evidence type="ECO:0000256" key="2">
    <source>
        <dbReference type="SAM" id="SignalP"/>
    </source>
</evidence>
<organism evidence="3 4">
    <name type="scientific">Saliterribacillus persicus</name>
    <dbReference type="NCBI Taxonomy" id="930114"/>
    <lineage>
        <taxon>Bacteria</taxon>
        <taxon>Bacillati</taxon>
        <taxon>Bacillota</taxon>
        <taxon>Bacilli</taxon>
        <taxon>Bacillales</taxon>
        <taxon>Bacillaceae</taxon>
        <taxon>Saliterribacillus</taxon>
    </lineage>
</organism>
<dbReference type="OrthoDB" id="2381329at2"/>
<name>A0A368XUX2_9BACI</name>
<evidence type="ECO:0000256" key="1">
    <source>
        <dbReference type="SAM" id="MobiDB-lite"/>
    </source>
</evidence>
<dbReference type="GO" id="GO:0030435">
    <property type="term" value="P:sporulation resulting in formation of a cellular spore"/>
    <property type="evidence" value="ECO:0007669"/>
    <property type="project" value="InterPro"/>
</dbReference>
<dbReference type="PROSITE" id="PS51257">
    <property type="entry name" value="PROKAR_LIPOPROTEIN"/>
    <property type="match status" value="1"/>
</dbReference>
<dbReference type="EMBL" id="QPJJ01000006">
    <property type="protein sequence ID" value="RCW70838.1"/>
    <property type="molecule type" value="Genomic_DNA"/>
</dbReference>